<dbReference type="Proteomes" id="UP000065807">
    <property type="component" value="Chromosome"/>
</dbReference>
<sequence>MVLEVGQAPVAEQPARIWRPGPTDLADSCLHVHPASRPVRSEVSLPAAAPGIRTARCLRGGPEHDRSRARAGRREWAVKREPFFEGGRISCVIRLMEGHIVRISRASEGFL</sequence>
<dbReference type="STRING" id="1555112.LIP_2703"/>
<organism evidence="1 2">
    <name type="scientific">Limnochorda pilosa</name>
    <dbReference type="NCBI Taxonomy" id="1555112"/>
    <lineage>
        <taxon>Bacteria</taxon>
        <taxon>Bacillati</taxon>
        <taxon>Bacillota</taxon>
        <taxon>Limnochordia</taxon>
        <taxon>Limnochordales</taxon>
        <taxon>Limnochordaceae</taxon>
        <taxon>Limnochorda</taxon>
    </lineage>
</organism>
<gene>
    <name evidence="1" type="ORF">LIP_2703</name>
</gene>
<reference evidence="2" key="2">
    <citation type="journal article" date="2016" name="Int. J. Syst. Evol. Microbiol.">
        <title>Complete genome sequence and cell structure of Limnochorda pilosa, a Gram-negative spore-former within the phylum Firmicutes.</title>
        <authorList>
            <person name="Watanabe M."/>
            <person name="Kojima H."/>
            <person name="Fukui M."/>
        </authorList>
    </citation>
    <scope>NUCLEOTIDE SEQUENCE [LARGE SCALE GENOMIC DNA]</scope>
    <source>
        <strain evidence="2">HC45</strain>
    </source>
</reference>
<name>A0A0K2SN24_LIMPI</name>
<protein>
    <submittedName>
        <fullName evidence="1">Uncharacterized protein</fullName>
    </submittedName>
</protein>
<keyword evidence="2" id="KW-1185">Reference proteome</keyword>
<proteinExistence type="predicted"/>
<reference evidence="2" key="1">
    <citation type="submission" date="2015-07" db="EMBL/GenBank/DDBJ databases">
        <title>Complete genome sequence and phylogenetic analysis of Limnochorda pilosa.</title>
        <authorList>
            <person name="Watanabe M."/>
            <person name="Kojima H."/>
            <person name="Fukui M."/>
        </authorList>
    </citation>
    <scope>NUCLEOTIDE SEQUENCE [LARGE SCALE GENOMIC DNA]</scope>
    <source>
        <strain evidence="2">HC45</strain>
    </source>
</reference>
<evidence type="ECO:0000313" key="1">
    <source>
        <dbReference type="EMBL" id="BAS28533.1"/>
    </source>
</evidence>
<evidence type="ECO:0000313" key="2">
    <source>
        <dbReference type="Proteomes" id="UP000065807"/>
    </source>
</evidence>
<dbReference type="KEGG" id="lpil:LIP_2703"/>
<accession>A0A0K2SN24</accession>
<dbReference type="AlphaFoldDB" id="A0A0K2SN24"/>
<dbReference type="EMBL" id="AP014924">
    <property type="protein sequence ID" value="BAS28533.1"/>
    <property type="molecule type" value="Genomic_DNA"/>
</dbReference>